<organism evidence="2 3">
    <name type="scientific">Diaporthe australafricana</name>
    <dbReference type="NCBI Taxonomy" id="127596"/>
    <lineage>
        <taxon>Eukaryota</taxon>
        <taxon>Fungi</taxon>
        <taxon>Dikarya</taxon>
        <taxon>Ascomycota</taxon>
        <taxon>Pezizomycotina</taxon>
        <taxon>Sordariomycetes</taxon>
        <taxon>Sordariomycetidae</taxon>
        <taxon>Diaporthales</taxon>
        <taxon>Diaporthaceae</taxon>
        <taxon>Diaporthe</taxon>
    </lineage>
</organism>
<proteinExistence type="predicted"/>
<evidence type="ECO:0000313" key="3">
    <source>
        <dbReference type="Proteomes" id="UP001583177"/>
    </source>
</evidence>
<keyword evidence="3" id="KW-1185">Reference proteome</keyword>
<sequence>MATHKHAVECELNKRPGEPSSKTGLTYTLMRWYIPLREQGPVADKWPCPLQFCIDEYGTFDDMIGHLDNCPHIKPGTRQYTYICPACDKDIQVSAIGYSKKTLGKKIKKSLEDLWSHSNMLGRPTSATSSRTLGAEQVLPISPSLGAAPFEMEGQAPTFVNPKENIRNIAMPPIDTQMPRASTYGVFPNDICPSALTSNSSSLSASDSAISQCFSLATSFFPQATEPSSALVSTPASSLGDWNMSRGWSNMQPSYGLGQGADLNCYTPFPETSADDLVHGVVPMDGITPSLLVASDEPQAEQFQDEYPTILQDQWSQRGEFSQFSPIDSPQDDGFVLEVAGSDVPSSPVPSSSTTSEAALSPAGGSTPECKECQWKPEAGARSMKRMKQAVQKHIKRNHESQDYYCPVCYQPFKNRPDNVKPHVFRKHRLVFDSIYPKTVQDGYRDERKEKTTGAVPNRRASVPSYISHPLPRQRRRLQRRSC</sequence>
<dbReference type="EMBL" id="JAWRVE010000049">
    <property type="protein sequence ID" value="KAL1867709.1"/>
    <property type="molecule type" value="Genomic_DNA"/>
</dbReference>
<dbReference type="Proteomes" id="UP001583177">
    <property type="component" value="Unassembled WGS sequence"/>
</dbReference>
<accession>A0ABR3WWK7</accession>
<evidence type="ECO:0008006" key="4">
    <source>
        <dbReference type="Google" id="ProtNLM"/>
    </source>
</evidence>
<evidence type="ECO:0000256" key="1">
    <source>
        <dbReference type="SAM" id="MobiDB-lite"/>
    </source>
</evidence>
<comment type="caution">
    <text evidence="2">The sequence shown here is derived from an EMBL/GenBank/DDBJ whole genome shotgun (WGS) entry which is preliminary data.</text>
</comment>
<feature type="compositionally biased region" description="Low complexity" evidence="1">
    <location>
        <begin position="344"/>
        <end position="356"/>
    </location>
</feature>
<protein>
    <recommendedName>
        <fullName evidence="4">C2H2-type domain-containing protein</fullName>
    </recommendedName>
</protein>
<evidence type="ECO:0000313" key="2">
    <source>
        <dbReference type="EMBL" id="KAL1867709.1"/>
    </source>
</evidence>
<name>A0ABR3WWK7_9PEZI</name>
<feature type="region of interest" description="Disordered" evidence="1">
    <location>
        <begin position="442"/>
        <end position="466"/>
    </location>
</feature>
<reference evidence="2 3" key="1">
    <citation type="journal article" date="2024" name="IMA Fungus">
        <title>IMA Genome - F19 : A genome assembly and annotation guide to empower mycologists, including annotated draft genome sequences of Ceratocystis pirilliformis, Diaporthe australafricana, Fusarium ophioides, Paecilomyces lecythidis, and Sporothrix stenoceras.</title>
        <authorList>
            <person name="Aylward J."/>
            <person name="Wilson A.M."/>
            <person name="Visagie C.M."/>
            <person name="Spraker J."/>
            <person name="Barnes I."/>
            <person name="Buitendag C."/>
            <person name="Ceriani C."/>
            <person name="Del Mar Angel L."/>
            <person name="du Plessis D."/>
            <person name="Fuchs T."/>
            <person name="Gasser K."/>
            <person name="Kramer D."/>
            <person name="Li W."/>
            <person name="Munsamy K."/>
            <person name="Piso A."/>
            <person name="Price J.L."/>
            <person name="Sonnekus B."/>
            <person name="Thomas C."/>
            <person name="van der Nest A."/>
            <person name="van Dijk A."/>
            <person name="van Heerden A."/>
            <person name="van Vuuren N."/>
            <person name="Yilmaz N."/>
            <person name="Duong T.A."/>
            <person name="van der Merwe N.A."/>
            <person name="Wingfield M.J."/>
            <person name="Wingfield B.D."/>
        </authorList>
    </citation>
    <scope>NUCLEOTIDE SEQUENCE [LARGE SCALE GENOMIC DNA]</scope>
    <source>
        <strain evidence="2 3">CMW 18300</strain>
    </source>
</reference>
<feature type="compositionally biased region" description="Basic and acidic residues" evidence="1">
    <location>
        <begin position="443"/>
        <end position="452"/>
    </location>
</feature>
<gene>
    <name evidence="2" type="ORF">Daus18300_006265</name>
</gene>
<feature type="region of interest" description="Disordered" evidence="1">
    <location>
        <begin position="332"/>
        <end position="372"/>
    </location>
</feature>